<keyword evidence="4 7" id="KW-1133">Transmembrane helix</keyword>
<dbReference type="OrthoDB" id="331948at2759"/>
<dbReference type="Proteomes" id="UP000270296">
    <property type="component" value="Unassembled WGS sequence"/>
</dbReference>
<reference evidence="9 10" key="2">
    <citation type="submission" date="2018-11" db="EMBL/GenBank/DDBJ databases">
        <authorList>
            <consortium name="Pathogen Informatics"/>
        </authorList>
    </citation>
    <scope>NUCLEOTIDE SEQUENCE [LARGE SCALE GENOMIC DNA]</scope>
</reference>
<dbReference type="PROSITE" id="PS50216">
    <property type="entry name" value="DHHC"/>
    <property type="match status" value="1"/>
</dbReference>
<feature type="transmembrane region" description="Helical" evidence="7">
    <location>
        <begin position="85"/>
        <end position="105"/>
    </location>
</feature>
<evidence type="ECO:0000256" key="1">
    <source>
        <dbReference type="ARBA" id="ARBA00004141"/>
    </source>
</evidence>
<evidence type="ECO:0000313" key="9">
    <source>
        <dbReference type="EMBL" id="VDP03268.1"/>
    </source>
</evidence>
<reference evidence="11" key="1">
    <citation type="submission" date="2016-06" db="UniProtKB">
        <authorList>
            <consortium name="WormBaseParasite"/>
        </authorList>
    </citation>
    <scope>IDENTIFICATION</scope>
</reference>
<dbReference type="InterPro" id="IPR039859">
    <property type="entry name" value="PFA4/ZDH16/20/ERF2-like"/>
</dbReference>
<comment type="catalytic activity">
    <reaction evidence="7">
        <text>L-cysteinyl-[protein] + hexadecanoyl-CoA = S-hexadecanoyl-L-cysteinyl-[protein] + CoA</text>
        <dbReference type="Rhea" id="RHEA:36683"/>
        <dbReference type="Rhea" id="RHEA-COMP:10131"/>
        <dbReference type="Rhea" id="RHEA-COMP:11032"/>
        <dbReference type="ChEBI" id="CHEBI:29950"/>
        <dbReference type="ChEBI" id="CHEBI:57287"/>
        <dbReference type="ChEBI" id="CHEBI:57379"/>
        <dbReference type="ChEBI" id="CHEBI:74151"/>
        <dbReference type="EC" id="2.3.1.225"/>
    </reaction>
</comment>
<evidence type="ECO:0000256" key="4">
    <source>
        <dbReference type="ARBA" id="ARBA00022989"/>
    </source>
</evidence>
<dbReference type="AlphaFoldDB" id="A0A183IKB6"/>
<evidence type="ECO:0000256" key="5">
    <source>
        <dbReference type="ARBA" id="ARBA00023136"/>
    </source>
</evidence>
<dbReference type="EC" id="2.3.1.225" evidence="7"/>
<evidence type="ECO:0000256" key="3">
    <source>
        <dbReference type="ARBA" id="ARBA00022692"/>
    </source>
</evidence>
<dbReference type="PANTHER" id="PTHR12246">
    <property type="entry name" value="PALMITOYLTRANSFERASE ZDHHC16"/>
    <property type="match status" value="1"/>
</dbReference>
<feature type="transmembrane region" description="Helical" evidence="7">
    <location>
        <begin position="197"/>
        <end position="218"/>
    </location>
</feature>
<dbReference type="InterPro" id="IPR001594">
    <property type="entry name" value="Palmitoyltrfase_DHHC"/>
</dbReference>
<evidence type="ECO:0000256" key="2">
    <source>
        <dbReference type="ARBA" id="ARBA00022679"/>
    </source>
</evidence>
<dbReference type="GO" id="GO:0019706">
    <property type="term" value="F:protein-cysteine S-palmitoyltransferase activity"/>
    <property type="evidence" value="ECO:0007669"/>
    <property type="project" value="UniProtKB-EC"/>
</dbReference>
<keyword evidence="6 7" id="KW-0012">Acyltransferase</keyword>
<sequence length="304" mass="35747">MKSYIRLRLSETKALFWSMFYNDHCDLNYAIDTLFEPMFWFVDNYVSFLGKAFTLFLFCMVVIVILIGYFIVAPYEWQRRPTIEIVAYLVIGHWLLINFLFNYYMAYVVKPGFVMKGRFIDNAVSMCKHCISPKPPRTHHCSICNRCILKMDHHCRCLYILVGMRYTFVDHYWLESAGNQSSAFGAKTVRYCILVDYLTVCGMVLGLLALICWHAHLISHGETSIERHINGTMRTKYKNYVNPYNFGVSRNWKKFLAINNFHKNLLFNVLLPSIYKAEGNGIYWETVDNVNAWLHDSNYGDKNR</sequence>
<protein>
    <recommendedName>
        <fullName evidence="7">Palmitoyltransferase</fullName>
        <ecNumber evidence="7">2.3.1.225</ecNumber>
    </recommendedName>
</protein>
<feature type="domain" description="Palmitoyltransferase DHHC" evidence="8">
    <location>
        <begin position="125"/>
        <end position="165"/>
    </location>
</feature>
<dbReference type="WBParaSite" id="SBAD_0000424301-mRNA-1">
    <property type="protein sequence ID" value="SBAD_0000424301-mRNA-1"/>
    <property type="gene ID" value="SBAD_0000424301"/>
</dbReference>
<evidence type="ECO:0000313" key="10">
    <source>
        <dbReference type="Proteomes" id="UP000270296"/>
    </source>
</evidence>
<keyword evidence="5 7" id="KW-0472">Membrane</keyword>
<comment type="subcellular location">
    <subcellularLocation>
        <location evidence="1">Membrane</location>
        <topology evidence="1">Multi-pass membrane protein</topology>
    </subcellularLocation>
</comment>
<comment type="domain">
    <text evidence="7">The DHHC domain is required for palmitoyltransferase activity.</text>
</comment>
<dbReference type="Pfam" id="PF01529">
    <property type="entry name" value="DHHC"/>
    <property type="match status" value="1"/>
</dbReference>
<accession>A0A183IKB6</accession>
<name>A0A183IKB6_9BILA</name>
<comment type="similarity">
    <text evidence="7">Belongs to the DHHC palmitoyltransferase family.</text>
</comment>
<evidence type="ECO:0000313" key="11">
    <source>
        <dbReference type="WBParaSite" id="SBAD_0000424301-mRNA-1"/>
    </source>
</evidence>
<evidence type="ECO:0000256" key="6">
    <source>
        <dbReference type="ARBA" id="ARBA00023315"/>
    </source>
</evidence>
<feature type="transmembrane region" description="Helical" evidence="7">
    <location>
        <begin position="48"/>
        <end position="73"/>
    </location>
</feature>
<gene>
    <name evidence="9" type="ORF">SBAD_LOCUS4062</name>
</gene>
<evidence type="ECO:0000256" key="7">
    <source>
        <dbReference type="RuleBase" id="RU079119"/>
    </source>
</evidence>
<keyword evidence="2 7" id="KW-0808">Transferase</keyword>
<keyword evidence="3 7" id="KW-0812">Transmembrane</keyword>
<proteinExistence type="inferred from homology"/>
<keyword evidence="10" id="KW-1185">Reference proteome</keyword>
<evidence type="ECO:0000259" key="8">
    <source>
        <dbReference type="Pfam" id="PF01529"/>
    </source>
</evidence>
<dbReference type="GO" id="GO:0016020">
    <property type="term" value="C:membrane"/>
    <property type="evidence" value="ECO:0007669"/>
    <property type="project" value="UniProtKB-SubCell"/>
</dbReference>
<dbReference type="EMBL" id="UZAM01008106">
    <property type="protein sequence ID" value="VDP03268.1"/>
    <property type="molecule type" value="Genomic_DNA"/>
</dbReference>
<organism evidence="11">
    <name type="scientific">Soboliphyme baturini</name>
    <dbReference type="NCBI Taxonomy" id="241478"/>
    <lineage>
        <taxon>Eukaryota</taxon>
        <taxon>Metazoa</taxon>
        <taxon>Ecdysozoa</taxon>
        <taxon>Nematoda</taxon>
        <taxon>Enoplea</taxon>
        <taxon>Dorylaimia</taxon>
        <taxon>Dioctophymatida</taxon>
        <taxon>Dioctophymatoidea</taxon>
        <taxon>Soboliphymatidae</taxon>
        <taxon>Soboliphyme</taxon>
    </lineage>
</organism>